<dbReference type="InterPro" id="IPR016171">
    <property type="entry name" value="Vanillyl_alc_oxidase_C-sub2"/>
</dbReference>
<dbReference type="PANTHER" id="PTHR43762">
    <property type="entry name" value="L-GULONOLACTONE OXIDASE"/>
    <property type="match status" value="1"/>
</dbReference>
<dbReference type="InterPro" id="IPR010031">
    <property type="entry name" value="FAD_lactone_oxidase-like"/>
</dbReference>
<evidence type="ECO:0000256" key="2">
    <source>
        <dbReference type="ARBA" id="ARBA00023002"/>
    </source>
</evidence>
<protein>
    <submittedName>
        <fullName evidence="5">FAD-binding protein</fullName>
    </submittedName>
</protein>
<feature type="region of interest" description="Disordered" evidence="3">
    <location>
        <begin position="25"/>
        <end position="44"/>
    </location>
</feature>
<name>A0A2D0NH84_FLAN2</name>
<dbReference type="Pfam" id="PF04030">
    <property type="entry name" value="ALO"/>
    <property type="match status" value="1"/>
</dbReference>
<dbReference type="SUPFAM" id="SSF56176">
    <property type="entry name" value="FAD-binding/transporter-associated domain-like"/>
    <property type="match status" value="1"/>
</dbReference>
<dbReference type="Proteomes" id="UP000223913">
    <property type="component" value="Unassembled WGS sequence"/>
</dbReference>
<keyword evidence="6" id="KW-1185">Reference proteome</keyword>
<dbReference type="PROSITE" id="PS51387">
    <property type="entry name" value="FAD_PCMH"/>
    <property type="match status" value="1"/>
</dbReference>
<dbReference type="Gene3D" id="3.30.43.10">
    <property type="entry name" value="Uridine Diphospho-n-acetylenolpyruvylglucosamine Reductase, domain 2"/>
    <property type="match status" value="1"/>
</dbReference>
<dbReference type="InterPro" id="IPR007173">
    <property type="entry name" value="ALO_C"/>
</dbReference>
<dbReference type="InterPro" id="IPR016166">
    <property type="entry name" value="FAD-bd_PCMH"/>
</dbReference>
<keyword evidence="2" id="KW-0560">Oxidoreductase</keyword>
<dbReference type="Gene3D" id="3.30.465.10">
    <property type="match status" value="1"/>
</dbReference>
<keyword evidence="1" id="KW-0274">FAD</keyword>
<comment type="caution">
    <text evidence="5">The sequence shown here is derived from an EMBL/GenBank/DDBJ whole genome shotgun (WGS) entry which is preliminary data.</text>
</comment>
<reference evidence="5 6" key="1">
    <citation type="submission" date="2017-10" db="EMBL/GenBank/DDBJ databases">
        <title>The draft genome sequence of Lewinella nigricans NBRC 102662.</title>
        <authorList>
            <person name="Wang K."/>
        </authorList>
    </citation>
    <scope>NUCLEOTIDE SEQUENCE [LARGE SCALE GENOMIC DNA]</scope>
    <source>
        <strain evidence="5 6">NBRC 102662</strain>
    </source>
</reference>
<dbReference type="InterPro" id="IPR016167">
    <property type="entry name" value="FAD-bd_PCMH_sub1"/>
</dbReference>
<dbReference type="GO" id="GO:0071949">
    <property type="term" value="F:FAD binding"/>
    <property type="evidence" value="ECO:0007669"/>
    <property type="project" value="InterPro"/>
</dbReference>
<dbReference type="InterPro" id="IPR036318">
    <property type="entry name" value="FAD-bd_PCMH-like_sf"/>
</dbReference>
<proteinExistence type="predicted"/>
<dbReference type="AlphaFoldDB" id="A0A2D0NH84"/>
<dbReference type="GO" id="GO:0016020">
    <property type="term" value="C:membrane"/>
    <property type="evidence" value="ECO:0007669"/>
    <property type="project" value="InterPro"/>
</dbReference>
<dbReference type="Gene3D" id="3.30.70.2530">
    <property type="match status" value="1"/>
</dbReference>
<dbReference type="Pfam" id="PF01565">
    <property type="entry name" value="FAD_binding_4"/>
    <property type="match status" value="1"/>
</dbReference>
<evidence type="ECO:0000256" key="1">
    <source>
        <dbReference type="ARBA" id="ARBA00022827"/>
    </source>
</evidence>
<gene>
    <name evidence="5" type="ORF">CRP01_03630</name>
</gene>
<dbReference type="PANTHER" id="PTHR43762:SF1">
    <property type="entry name" value="D-ARABINONO-1,4-LACTONE OXIDASE"/>
    <property type="match status" value="1"/>
</dbReference>
<dbReference type="EMBL" id="PDUD01000004">
    <property type="protein sequence ID" value="PHN07852.1"/>
    <property type="molecule type" value="Genomic_DNA"/>
</dbReference>
<evidence type="ECO:0000313" key="5">
    <source>
        <dbReference type="EMBL" id="PHN07852.1"/>
    </source>
</evidence>
<sequence length="461" mass="51542">MKKRTFLKTSSALVTGSLLSPLIGCGPESESSGAASSTTPPAAMERTNWAGNLTYSAEKLHEPDTREAVQMVIHNNEKLRALGTRHCFNNIADTTADQVSVLSQDEVFELDEEAMTVTIEAGMTYGQLCPWLHERGYAIHNLASLPHISVAGACATATHGSGMKNGNLPSAVVAMQFIDGGANYQNLSREADGDKFAGAIVHLGSLGVLTRLTLKIEPTFDMYQHVYQDLPVAELEANFEDIMSAGYSVSLFTDWQSDTVNQVWIKSKVGEVRAGVGDAEFYGAKLFDRKVHPILDHPAESCTDQMGIQGPWYERLPHFKMEFTPSSGKELQSEFFVPLPNAVEAFKVIQSFKRKLAPILMISEVRAVAADDFWMSPCYQQDCIAFHFTLKQDWEYLKKLLPQIEGALHDLEVRPHWGKMFTIPKPRLEELYPKLPDFRALMREYDPNGKFINDYMREHLI</sequence>
<evidence type="ECO:0000256" key="3">
    <source>
        <dbReference type="SAM" id="MobiDB-lite"/>
    </source>
</evidence>
<evidence type="ECO:0000313" key="6">
    <source>
        <dbReference type="Proteomes" id="UP000223913"/>
    </source>
</evidence>
<dbReference type="InterPro" id="IPR016169">
    <property type="entry name" value="FAD-bd_PCMH_sub2"/>
</dbReference>
<dbReference type="OrthoDB" id="9800184at2"/>
<dbReference type="Gene3D" id="3.30.70.2520">
    <property type="match status" value="1"/>
</dbReference>
<organism evidence="5 6">
    <name type="scientific">Flavilitoribacter nigricans (strain ATCC 23147 / DSM 23189 / NBRC 102662 / NCIMB 1420 / SS-2)</name>
    <name type="common">Lewinella nigricans</name>
    <dbReference type="NCBI Taxonomy" id="1122177"/>
    <lineage>
        <taxon>Bacteria</taxon>
        <taxon>Pseudomonadati</taxon>
        <taxon>Bacteroidota</taxon>
        <taxon>Saprospiria</taxon>
        <taxon>Saprospirales</taxon>
        <taxon>Lewinellaceae</taxon>
        <taxon>Flavilitoribacter</taxon>
    </lineage>
</organism>
<dbReference type="Gene3D" id="1.10.45.10">
    <property type="entry name" value="Vanillyl-alcohol Oxidase, Chain A, domain 4"/>
    <property type="match status" value="1"/>
</dbReference>
<dbReference type="RefSeq" id="WP_099148641.1">
    <property type="nucleotide sequence ID" value="NZ_PDUD01000004.1"/>
</dbReference>
<dbReference type="GO" id="GO:0003885">
    <property type="term" value="F:D-arabinono-1,4-lactone oxidase activity"/>
    <property type="evidence" value="ECO:0007669"/>
    <property type="project" value="InterPro"/>
</dbReference>
<feature type="compositionally biased region" description="Low complexity" evidence="3">
    <location>
        <begin position="26"/>
        <end position="43"/>
    </location>
</feature>
<dbReference type="GO" id="GO:0080049">
    <property type="term" value="F:L-gulono-1,4-lactone dehydrogenase activity"/>
    <property type="evidence" value="ECO:0007669"/>
    <property type="project" value="TreeGrafter"/>
</dbReference>
<keyword evidence="1" id="KW-0285">Flavoprotein</keyword>
<accession>A0A2D0NH84</accession>
<evidence type="ECO:0000259" key="4">
    <source>
        <dbReference type="PROSITE" id="PS51387"/>
    </source>
</evidence>
<dbReference type="InterPro" id="IPR006094">
    <property type="entry name" value="Oxid_FAD_bind_N"/>
</dbReference>
<feature type="domain" description="FAD-binding PCMH-type" evidence="4">
    <location>
        <begin position="53"/>
        <end position="219"/>
    </location>
</feature>
<dbReference type="PIRSF" id="PIRSF000136">
    <property type="entry name" value="LGO_GLO"/>
    <property type="match status" value="1"/>
</dbReference>